<evidence type="ECO:0000256" key="1">
    <source>
        <dbReference type="ARBA" id="ARBA00007362"/>
    </source>
</evidence>
<feature type="transmembrane region" description="Helical" evidence="2">
    <location>
        <begin position="154"/>
        <end position="173"/>
    </location>
</feature>
<dbReference type="EMBL" id="CP048000">
    <property type="protein sequence ID" value="QHQ63472.1"/>
    <property type="molecule type" value="Genomic_DNA"/>
</dbReference>
<dbReference type="InterPro" id="IPR000620">
    <property type="entry name" value="EamA_dom"/>
</dbReference>
<dbReference type="RefSeq" id="WP_161840284.1">
    <property type="nucleotide sequence ID" value="NZ_CP048000.1"/>
</dbReference>
<dbReference type="PANTHER" id="PTHR22911">
    <property type="entry name" value="ACYL-MALONYL CONDENSING ENZYME-RELATED"/>
    <property type="match status" value="1"/>
</dbReference>
<feature type="domain" description="EamA" evidence="3">
    <location>
        <begin position="9"/>
        <end position="139"/>
    </location>
</feature>
<dbReference type="GO" id="GO:0016020">
    <property type="term" value="C:membrane"/>
    <property type="evidence" value="ECO:0007669"/>
    <property type="project" value="InterPro"/>
</dbReference>
<evidence type="ECO:0000313" key="4">
    <source>
        <dbReference type="EMBL" id="QHQ63472.1"/>
    </source>
</evidence>
<keyword evidence="5" id="KW-1185">Reference proteome</keyword>
<accession>A0A6P1TT68</accession>
<name>A0A6P1TT68_9FIRM</name>
<dbReference type="Proteomes" id="UP000464314">
    <property type="component" value="Chromosome"/>
</dbReference>
<feature type="transmembrane region" description="Helical" evidence="2">
    <location>
        <begin position="227"/>
        <end position="245"/>
    </location>
</feature>
<proteinExistence type="inferred from homology"/>
<keyword evidence="2" id="KW-1133">Transmembrane helix</keyword>
<evidence type="ECO:0000259" key="3">
    <source>
        <dbReference type="Pfam" id="PF00892"/>
    </source>
</evidence>
<keyword evidence="2" id="KW-0812">Transmembrane</keyword>
<reference evidence="4 5" key="1">
    <citation type="submission" date="2020-01" db="EMBL/GenBank/DDBJ databases">
        <title>Genome analysis of Anaerocolumna sp. CBA3638.</title>
        <authorList>
            <person name="Kim J."/>
            <person name="Roh S.W."/>
        </authorList>
    </citation>
    <scope>NUCLEOTIDE SEQUENCE [LARGE SCALE GENOMIC DNA]</scope>
    <source>
        <strain evidence="4 5">CBA3638</strain>
    </source>
</reference>
<dbReference type="InterPro" id="IPR037185">
    <property type="entry name" value="EmrE-like"/>
</dbReference>
<gene>
    <name evidence="4" type="ORF">Ana3638_24075</name>
</gene>
<feature type="transmembrane region" description="Helical" evidence="2">
    <location>
        <begin position="33"/>
        <end position="51"/>
    </location>
</feature>
<protein>
    <submittedName>
        <fullName evidence="4">EamA family transporter</fullName>
    </submittedName>
</protein>
<feature type="transmembrane region" description="Helical" evidence="2">
    <location>
        <begin position="282"/>
        <end position="300"/>
    </location>
</feature>
<evidence type="ECO:0000313" key="5">
    <source>
        <dbReference type="Proteomes" id="UP000464314"/>
    </source>
</evidence>
<feature type="transmembrane region" description="Helical" evidence="2">
    <location>
        <begin position="193"/>
        <end position="212"/>
    </location>
</feature>
<evidence type="ECO:0000256" key="2">
    <source>
        <dbReference type="SAM" id="Phobius"/>
    </source>
</evidence>
<dbReference type="SUPFAM" id="SSF103481">
    <property type="entry name" value="Multidrug resistance efflux transporter EmrE"/>
    <property type="match status" value="2"/>
</dbReference>
<feature type="domain" description="EamA" evidence="3">
    <location>
        <begin position="156"/>
        <end position="299"/>
    </location>
</feature>
<feature type="transmembrane region" description="Helical" evidence="2">
    <location>
        <begin position="96"/>
        <end position="117"/>
    </location>
</feature>
<feature type="transmembrane region" description="Helical" evidence="2">
    <location>
        <begin position="7"/>
        <end position="27"/>
    </location>
</feature>
<dbReference type="KEGG" id="anr:Ana3638_24075"/>
<feature type="transmembrane region" description="Helical" evidence="2">
    <location>
        <begin position="257"/>
        <end position="276"/>
    </location>
</feature>
<organism evidence="4 5">
    <name type="scientific">Anaerocolumna sedimenticola</name>
    <dbReference type="NCBI Taxonomy" id="2696063"/>
    <lineage>
        <taxon>Bacteria</taxon>
        <taxon>Bacillati</taxon>
        <taxon>Bacillota</taxon>
        <taxon>Clostridia</taxon>
        <taxon>Lachnospirales</taxon>
        <taxon>Lachnospiraceae</taxon>
        <taxon>Anaerocolumna</taxon>
    </lineage>
</organism>
<comment type="similarity">
    <text evidence="1">Belongs to the EamA transporter family.</text>
</comment>
<dbReference type="AlphaFoldDB" id="A0A6P1TT68"/>
<sequence>MEHTKGKIYLLSAFSLAGTSVITGHILTGKLNSFTITTVSLGILLLCLSPFYYRKVVKTIRLLTNNDWKMILFQAIFGIFLFRTFLLYGVKLTSTVEAGILTGATPAITSLFALIFLKEQLSVKTAFGICCTVMGIVLLQAINLHSLRFSMEHFYGNLLILCAASSESSFNILSRKHNTKVSYDNSLSIHPMVQTLLVSAIAFLLSLIPAYLENPLESIQTIGLREWVALVWYGLIVTAVAFVFFFEGVKRCSPYTIAAFSGMIPFTSMLLSLFFLKETIGGIQWLGGFLIIFSMLLIGTQQKTK</sequence>
<dbReference type="Pfam" id="PF00892">
    <property type="entry name" value="EamA"/>
    <property type="match status" value="2"/>
</dbReference>
<keyword evidence="2" id="KW-0472">Membrane</keyword>
<feature type="transmembrane region" description="Helical" evidence="2">
    <location>
        <begin position="71"/>
        <end position="90"/>
    </location>
</feature>
<feature type="transmembrane region" description="Helical" evidence="2">
    <location>
        <begin position="124"/>
        <end position="142"/>
    </location>
</feature>